<dbReference type="AlphaFoldDB" id="A0A517M3I2"/>
<dbReference type="Proteomes" id="UP000319557">
    <property type="component" value="Chromosome"/>
</dbReference>
<organism evidence="1 2">
    <name type="scientific">Rosistilla ulvae</name>
    <dbReference type="NCBI Taxonomy" id="1930277"/>
    <lineage>
        <taxon>Bacteria</taxon>
        <taxon>Pseudomonadati</taxon>
        <taxon>Planctomycetota</taxon>
        <taxon>Planctomycetia</taxon>
        <taxon>Pirellulales</taxon>
        <taxon>Pirellulaceae</taxon>
        <taxon>Rosistilla</taxon>
    </lineage>
</organism>
<keyword evidence="2" id="KW-1185">Reference proteome</keyword>
<name>A0A517M3I2_9BACT</name>
<dbReference type="EMBL" id="CP036261">
    <property type="protein sequence ID" value="QDS89419.1"/>
    <property type="molecule type" value="Genomic_DNA"/>
</dbReference>
<accession>A0A517M3I2</accession>
<protein>
    <submittedName>
        <fullName evidence="1">Uncharacterized protein</fullName>
    </submittedName>
</protein>
<gene>
    <name evidence="1" type="ORF">EC9_36190</name>
</gene>
<evidence type="ECO:0000313" key="1">
    <source>
        <dbReference type="EMBL" id="QDS89419.1"/>
    </source>
</evidence>
<evidence type="ECO:0000313" key="2">
    <source>
        <dbReference type="Proteomes" id="UP000319557"/>
    </source>
</evidence>
<dbReference type="KEGG" id="ruv:EC9_36190"/>
<sequence length="62" mass="7069">MDAKNEADSARQITFQIEVSTATRPGNIDAATLTAPTERHLRCVPAESWIDFQRKCCYRVER</sequence>
<reference evidence="1 2" key="1">
    <citation type="submission" date="2019-02" db="EMBL/GenBank/DDBJ databases">
        <title>Deep-cultivation of Planctomycetes and their phenomic and genomic characterization uncovers novel biology.</title>
        <authorList>
            <person name="Wiegand S."/>
            <person name="Jogler M."/>
            <person name="Boedeker C."/>
            <person name="Pinto D."/>
            <person name="Vollmers J."/>
            <person name="Rivas-Marin E."/>
            <person name="Kohn T."/>
            <person name="Peeters S.H."/>
            <person name="Heuer A."/>
            <person name="Rast P."/>
            <person name="Oberbeckmann S."/>
            <person name="Bunk B."/>
            <person name="Jeske O."/>
            <person name="Meyerdierks A."/>
            <person name="Storesund J.E."/>
            <person name="Kallscheuer N."/>
            <person name="Luecker S."/>
            <person name="Lage O.M."/>
            <person name="Pohl T."/>
            <person name="Merkel B.J."/>
            <person name="Hornburger P."/>
            <person name="Mueller R.-W."/>
            <person name="Bruemmer F."/>
            <person name="Labrenz M."/>
            <person name="Spormann A.M."/>
            <person name="Op den Camp H."/>
            <person name="Overmann J."/>
            <person name="Amann R."/>
            <person name="Jetten M.S.M."/>
            <person name="Mascher T."/>
            <person name="Medema M.H."/>
            <person name="Devos D.P."/>
            <person name="Kaster A.-K."/>
            <person name="Ovreas L."/>
            <person name="Rohde M."/>
            <person name="Galperin M.Y."/>
            <person name="Jogler C."/>
        </authorList>
    </citation>
    <scope>NUCLEOTIDE SEQUENCE [LARGE SCALE GENOMIC DNA]</scope>
    <source>
        <strain evidence="1 2">EC9</strain>
    </source>
</reference>
<proteinExistence type="predicted"/>